<dbReference type="PRINTS" id="PR00032">
    <property type="entry name" value="HTHARAC"/>
</dbReference>
<gene>
    <name evidence="5" type="primary">exsA</name>
    <name evidence="5" type="ORF">AQS8620_02409</name>
</gene>
<dbReference type="PROSITE" id="PS01124">
    <property type="entry name" value="HTH_ARAC_FAMILY_2"/>
    <property type="match status" value="1"/>
</dbReference>
<feature type="domain" description="HTH araC/xylS-type" evidence="4">
    <location>
        <begin position="209"/>
        <end position="306"/>
    </location>
</feature>
<organism evidence="5 6">
    <name type="scientific">Aquimixticola soesokkakensis</name>
    <dbReference type="NCBI Taxonomy" id="1519096"/>
    <lineage>
        <taxon>Bacteria</taxon>
        <taxon>Pseudomonadati</taxon>
        <taxon>Pseudomonadota</taxon>
        <taxon>Alphaproteobacteria</taxon>
        <taxon>Rhodobacterales</taxon>
        <taxon>Paracoccaceae</taxon>
        <taxon>Aquimixticola</taxon>
    </lineage>
</organism>
<proteinExistence type="predicted"/>
<dbReference type="PROSITE" id="PS00041">
    <property type="entry name" value="HTH_ARAC_FAMILY_1"/>
    <property type="match status" value="1"/>
</dbReference>
<dbReference type="SUPFAM" id="SSF46689">
    <property type="entry name" value="Homeodomain-like"/>
    <property type="match status" value="2"/>
</dbReference>
<dbReference type="InterPro" id="IPR050204">
    <property type="entry name" value="AraC_XylS_family_regulators"/>
</dbReference>
<protein>
    <submittedName>
        <fullName evidence="5">Exoenzyme S synthesis regulatory protein ExsA</fullName>
    </submittedName>
</protein>
<keyword evidence="1" id="KW-0805">Transcription regulation</keyword>
<dbReference type="PANTHER" id="PTHR46796:SF7">
    <property type="entry name" value="ARAC FAMILY TRANSCRIPTIONAL REGULATOR"/>
    <property type="match status" value="1"/>
</dbReference>
<dbReference type="OrthoDB" id="9783876at2"/>
<dbReference type="InterPro" id="IPR018060">
    <property type="entry name" value="HTH_AraC"/>
</dbReference>
<dbReference type="InterPro" id="IPR020449">
    <property type="entry name" value="Tscrpt_reg_AraC-type_HTH"/>
</dbReference>
<dbReference type="GO" id="GO:0003700">
    <property type="term" value="F:DNA-binding transcription factor activity"/>
    <property type="evidence" value="ECO:0007669"/>
    <property type="project" value="InterPro"/>
</dbReference>
<reference evidence="5 6" key="1">
    <citation type="submission" date="2017-03" db="EMBL/GenBank/DDBJ databases">
        <authorList>
            <person name="Afonso C.L."/>
            <person name="Miller P.J."/>
            <person name="Scott M.A."/>
            <person name="Spackman E."/>
            <person name="Goraichik I."/>
            <person name="Dimitrov K.M."/>
            <person name="Suarez D.L."/>
            <person name="Swayne D.E."/>
        </authorList>
    </citation>
    <scope>NUCLEOTIDE SEQUENCE [LARGE SCALE GENOMIC DNA]</scope>
    <source>
        <strain evidence="5 6">CECT 8620</strain>
    </source>
</reference>
<accession>A0A1Y5T6N7</accession>
<evidence type="ECO:0000256" key="2">
    <source>
        <dbReference type="ARBA" id="ARBA00023125"/>
    </source>
</evidence>
<dbReference type="Gene3D" id="1.10.10.60">
    <property type="entry name" value="Homeodomain-like"/>
    <property type="match status" value="2"/>
</dbReference>
<evidence type="ECO:0000256" key="3">
    <source>
        <dbReference type="ARBA" id="ARBA00023163"/>
    </source>
</evidence>
<name>A0A1Y5T6N7_9RHOB</name>
<evidence type="ECO:0000313" key="5">
    <source>
        <dbReference type="EMBL" id="SLN54977.1"/>
    </source>
</evidence>
<keyword evidence="6" id="KW-1185">Reference proteome</keyword>
<dbReference type="Proteomes" id="UP000193862">
    <property type="component" value="Unassembled WGS sequence"/>
</dbReference>
<keyword evidence="2" id="KW-0238">DNA-binding</keyword>
<evidence type="ECO:0000256" key="1">
    <source>
        <dbReference type="ARBA" id="ARBA00023015"/>
    </source>
</evidence>
<keyword evidence="3" id="KW-0804">Transcription</keyword>
<dbReference type="RefSeq" id="WP_085837138.1">
    <property type="nucleotide sequence ID" value="NZ_FWFS01000009.1"/>
</dbReference>
<dbReference type="EMBL" id="FWFS01000009">
    <property type="protein sequence ID" value="SLN54977.1"/>
    <property type="molecule type" value="Genomic_DNA"/>
</dbReference>
<dbReference type="PANTHER" id="PTHR46796">
    <property type="entry name" value="HTH-TYPE TRANSCRIPTIONAL ACTIVATOR RHAS-RELATED"/>
    <property type="match status" value="1"/>
</dbReference>
<evidence type="ECO:0000259" key="4">
    <source>
        <dbReference type="PROSITE" id="PS01124"/>
    </source>
</evidence>
<dbReference type="AlphaFoldDB" id="A0A1Y5T6N7"/>
<dbReference type="InterPro" id="IPR018062">
    <property type="entry name" value="HTH_AraC-typ_CS"/>
</dbReference>
<evidence type="ECO:0000313" key="6">
    <source>
        <dbReference type="Proteomes" id="UP000193862"/>
    </source>
</evidence>
<dbReference type="Pfam" id="PF12833">
    <property type="entry name" value="HTH_18"/>
    <property type="match status" value="1"/>
</dbReference>
<dbReference type="Pfam" id="PF12852">
    <property type="entry name" value="Cupin_6"/>
    <property type="match status" value="1"/>
</dbReference>
<dbReference type="InterPro" id="IPR009057">
    <property type="entry name" value="Homeodomain-like_sf"/>
</dbReference>
<dbReference type="GO" id="GO:0043565">
    <property type="term" value="F:sequence-specific DNA binding"/>
    <property type="evidence" value="ECO:0007669"/>
    <property type="project" value="InterPro"/>
</dbReference>
<dbReference type="InterPro" id="IPR032783">
    <property type="entry name" value="AraC_lig"/>
</dbReference>
<sequence length="320" mass="34681">MLDPLADIVTMLRPRAVFSKQVVAYAPWRVHRAEAGRPFYCLMLEGQCRLEGEGQAAIEVQTGDFVLIPEAQQFVMSHDAAGLAQDGAQERAQGGARVACEPVQLAEGVFRLGAATGAASARFLVGYCAFETPDAPILVSLLPRLVHVRADPRLAMLVQLIRDETGAHRPAREVILNRLLEVLLIEGLRGATEPSDTGLLRGLADHQIAIALRGMHEAPAQAWTVRELARAAGLSRSAFFDRFTRLVGVPPMEHLSNWRMALAKWLLRDNVPIARVAERVGYSSPATFGTAFRKRVGMSPARFARAETASASSVGDSGQA</sequence>
<dbReference type="SMART" id="SM00342">
    <property type="entry name" value="HTH_ARAC"/>
    <property type="match status" value="1"/>
</dbReference>